<dbReference type="PROSITE" id="PS50082">
    <property type="entry name" value="WD_REPEATS_2"/>
    <property type="match status" value="1"/>
</dbReference>
<accession>A0A177B1P2</accession>
<comment type="similarity">
    <text evidence="2">Belongs to the WD repeat Groucho/TLE family.</text>
</comment>
<evidence type="ECO:0000313" key="11">
    <source>
        <dbReference type="Proteomes" id="UP000078046"/>
    </source>
</evidence>
<dbReference type="InterPro" id="IPR019775">
    <property type="entry name" value="WD40_repeat_CS"/>
</dbReference>
<feature type="domain" description="Groucho/TLE N-terminal Q-rich" evidence="9">
    <location>
        <begin position="13"/>
        <end position="124"/>
    </location>
</feature>
<gene>
    <name evidence="10" type="ORF">A3Q56_04929</name>
</gene>
<sequence>MSFRQQTPQNQPFKFSISESCDRIKEEFNFLQAQHHSLKLECEKLIQEKTEMQRHYVMYYEMSYGLNVEMHKQTEIVKRLSAICAQVIPYLSQEHQTQVAAAVERAKQVTMSELNAVIGQMQNHPLNPSNLANATPGMNSSNFHLPHHGITGLHSAGASAFLGMAASNLGNNITNSTFKDDFKLETERQTTPNTTPSSRNRTPNDRLNGNKPISRSPDYKRSKIDSRYNNKFLTRLPDKIKETENVEEHINVTDDYDIKVKTDPNVKENGVGRKRPHSNGYEGNTNNQSPKSELSSKSCNTPPDVENRNTPATKSEGTPTNNIRSGSPSKNNSSLYPIPANAMMGNNLIRPNSLAPFISPYMSAAMLQQHGPAALAAAAADRNNLMTNNLHSAAAAMQYNLGQQIMPGFEGQFQMRGATMAGASDKQQAMSYMVTSDGNVRPVPMNEHPMGADIPTNLKKLDKLNQGDVVCAVNICNANQNIYTGGKGTVKIWDINDRSKSMAVLDCLLDMYIRSIKLTADGKTLIVGGESNRIPVFDLAETPKIVTELSSSAVACYALAMSNDSRQCYVCRSDGNISVWDLASKSMVKEFEGHKDGVSCIDVSRDGNTIWTGGLDHTVRMWDIREGKQVEQFDFESQIFSIGYCPLGNWFAVGMEASHVEVVHKSKKEKYQLHLHESCVLSLKFSNCGKWFITTGKDNLLAGWRTPYGASIFKSNESASVLCCDITEDMKYIVSGSGDKTATMYEVIY</sequence>
<evidence type="ECO:0000256" key="1">
    <source>
        <dbReference type="ARBA" id="ARBA00004123"/>
    </source>
</evidence>
<evidence type="ECO:0000256" key="2">
    <source>
        <dbReference type="ARBA" id="ARBA00005969"/>
    </source>
</evidence>
<keyword evidence="3 6" id="KW-0853">WD repeat</keyword>
<dbReference type="InterPro" id="IPR015943">
    <property type="entry name" value="WD40/YVTN_repeat-like_dom_sf"/>
</dbReference>
<keyword evidence="11" id="KW-1185">Reference proteome</keyword>
<evidence type="ECO:0000259" key="9">
    <source>
        <dbReference type="Pfam" id="PF03920"/>
    </source>
</evidence>
<evidence type="ECO:0000256" key="5">
    <source>
        <dbReference type="ARBA" id="ARBA00023242"/>
    </source>
</evidence>
<dbReference type="SUPFAM" id="SSF50978">
    <property type="entry name" value="WD40 repeat-like"/>
    <property type="match status" value="1"/>
</dbReference>
<dbReference type="Proteomes" id="UP000078046">
    <property type="component" value="Unassembled WGS sequence"/>
</dbReference>
<reference evidence="10 11" key="1">
    <citation type="submission" date="2016-04" db="EMBL/GenBank/DDBJ databases">
        <title>The genome of Intoshia linei affirms orthonectids as highly simplified spiralians.</title>
        <authorList>
            <person name="Mikhailov K.V."/>
            <person name="Slusarev G.S."/>
            <person name="Nikitin M.A."/>
            <person name="Logacheva M.D."/>
            <person name="Penin A."/>
            <person name="Aleoshin V."/>
            <person name="Panchin Y.V."/>
        </authorList>
    </citation>
    <scope>NUCLEOTIDE SEQUENCE [LARGE SCALE GENOMIC DNA]</scope>
    <source>
        <strain evidence="10">Intl2013</strain>
        <tissue evidence="10">Whole animal</tissue>
    </source>
</reference>
<dbReference type="PROSITE" id="PS00678">
    <property type="entry name" value="WD_REPEATS_1"/>
    <property type="match status" value="1"/>
</dbReference>
<evidence type="ECO:0000256" key="8">
    <source>
        <dbReference type="SAM" id="MobiDB-lite"/>
    </source>
</evidence>
<comment type="caution">
    <text evidence="10">The sequence shown here is derived from an EMBL/GenBank/DDBJ whole genome shotgun (WGS) entry which is preliminary data.</text>
</comment>
<dbReference type="OrthoDB" id="2624652at2759"/>
<dbReference type="SMART" id="SM00320">
    <property type="entry name" value="WD40"/>
    <property type="match status" value="7"/>
</dbReference>
<feature type="compositionally biased region" description="Polar residues" evidence="8">
    <location>
        <begin position="281"/>
        <end position="301"/>
    </location>
</feature>
<feature type="region of interest" description="Disordered" evidence="8">
    <location>
        <begin position="261"/>
        <end position="334"/>
    </location>
</feature>
<keyword evidence="7" id="KW-0175">Coiled coil</keyword>
<dbReference type="GO" id="GO:0090090">
    <property type="term" value="P:negative regulation of canonical Wnt signaling pathway"/>
    <property type="evidence" value="ECO:0007669"/>
    <property type="project" value="TreeGrafter"/>
</dbReference>
<dbReference type="Gene3D" id="2.130.10.10">
    <property type="entry name" value="YVTN repeat-like/Quinoprotein amine dehydrogenase"/>
    <property type="match status" value="1"/>
</dbReference>
<keyword evidence="5" id="KW-0539">Nucleus</keyword>
<name>A0A177B1P2_9BILA</name>
<feature type="compositionally biased region" description="Polar residues" evidence="8">
    <location>
        <begin position="308"/>
        <end position="334"/>
    </location>
</feature>
<evidence type="ECO:0000256" key="7">
    <source>
        <dbReference type="SAM" id="Coils"/>
    </source>
</evidence>
<evidence type="ECO:0000256" key="6">
    <source>
        <dbReference type="PROSITE-ProRule" id="PRU00221"/>
    </source>
</evidence>
<feature type="region of interest" description="Disordered" evidence="8">
    <location>
        <begin position="180"/>
        <end position="225"/>
    </location>
</feature>
<proteinExistence type="inferred from homology"/>
<dbReference type="PROSITE" id="PS50294">
    <property type="entry name" value="WD_REPEATS_REGION"/>
    <property type="match status" value="1"/>
</dbReference>
<comment type="subcellular location">
    <subcellularLocation>
        <location evidence="1">Nucleus</location>
    </subcellularLocation>
</comment>
<dbReference type="Pfam" id="PF03920">
    <property type="entry name" value="TLE_N"/>
    <property type="match status" value="1"/>
</dbReference>
<feature type="coiled-coil region" evidence="7">
    <location>
        <begin position="21"/>
        <end position="48"/>
    </location>
</feature>
<dbReference type="PRINTS" id="PR01850">
    <property type="entry name" value="GROUCHOFAMLY"/>
</dbReference>
<keyword evidence="4" id="KW-0677">Repeat</keyword>
<evidence type="ECO:0000313" key="10">
    <source>
        <dbReference type="EMBL" id="OAF67354.1"/>
    </source>
</evidence>
<dbReference type="InterPro" id="IPR036322">
    <property type="entry name" value="WD40_repeat_dom_sf"/>
</dbReference>
<dbReference type="InterPro" id="IPR001680">
    <property type="entry name" value="WD40_rpt"/>
</dbReference>
<dbReference type="EMBL" id="LWCA01000682">
    <property type="protein sequence ID" value="OAF67354.1"/>
    <property type="molecule type" value="Genomic_DNA"/>
</dbReference>
<evidence type="ECO:0000256" key="3">
    <source>
        <dbReference type="ARBA" id="ARBA00022574"/>
    </source>
</evidence>
<dbReference type="CDD" id="cd00200">
    <property type="entry name" value="WD40"/>
    <property type="match status" value="1"/>
</dbReference>
<dbReference type="InterPro" id="IPR005617">
    <property type="entry name" value="Groucho/TLE_N"/>
</dbReference>
<feature type="repeat" description="WD" evidence="6">
    <location>
        <begin position="591"/>
        <end position="632"/>
    </location>
</feature>
<evidence type="ECO:0000256" key="4">
    <source>
        <dbReference type="ARBA" id="ARBA00022737"/>
    </source>
</evidence>
<dbReference type="PANTHER" id="PTHR10814:SF21">
    <property type="entry name" value="PROTEIN GROUCHO"/>
    <property type="match status" value="1"/>
</dbReference>
<dbReference type="GO" id="GO:0003714">
    <property type="term" value="F:transcription corepressor activity"/>
    <property type="evidence" value="ECO:0007669"/>
    <property type="project" value="TreeGrafter"/>
</dbReference>
<dbReference type="AlphaFoldDB" id="A0A177B1P2"/>
<protein>
    <recommendedName>
        <fullName evidence="9">Groucho/TLE N-terminal Q-rich domain-containing protein</fullName>
    </recommendedName>
</protein>
<organism evidence="10 11">
    <name type="scientific">Intoshia linei</name>
    <dbReference type="NCBI Taxonomy" id="1819745"/>
    <lineage>
        <taxon>Eukaryota</taxon>
        <taxon>Metazoa</taxon>
        <taxon>Spiralia</taxon>
        <taxon>Lophotrochozoa</taxon>
        <taxon>Mesozoa</taxon>
        <taxon>Orthonectida</taxon>
        <taxon>Rhopaluridae</taxon>
        <taxon>Intoshia</taxon>
    </lineage>
</organism>
<feature type="compositionally biased region" description="Polar residues" evidence="8">
    <location>
        <begin position="189"/>
        <end position="213"/>
    </location>
</feature>
<dbReference type="GO" id="GO:0005634">
    <property type="term" value="C:nucleus"/>
    <property type="evidence" value="ECO:0007669"/>
    <property type="project" value="UniProtKB-SubCell"/>
</dbReference>
<dbReference type="PANTHER" id="PTHR10814">
    <property type="entry name" value="TRANSDUCIN-LIKE ENHANCER PROTEIN"/>
    <property type="match status" value="1"/>
</dbReference>
<dbReference type="Pfam" id="PF00400">
    <property type="entry name" value="WD40"/>
    <property type="match status" value="5"/>
</dbReference>
<dbReference type="InterPro" id="IPR009146">
    <property type="entry name" value="Groucho_enhance"/>
</dbReference>
<dbReference type="GO" id="GO:0005667">
    <property type="term" value="C:transcription regulator complex"/>
    <property type="evidence" value="ECO:0007669"/>
    <property type="project" value="TreeGrafter"/>
</dbReference>